<feature type="domain" description="USP" evidence="1">
    <location>
        <begin position="28"/>
        <end position="260"/>
    </location>
</feature>
<dbReference type="PANTHER" id="PTHR24006">
    <property type="entry name" value="UBIQUITIN CARBOXYL-TERMINAL HYDROLASE"/>
    <property type="match status" value="1"/>
</dbReference>
<evidence type="ECO:0000313" key="2">
    <source>
        <dbReference type="EMBL" id="NXQ93151.1"/>
    </source>
</evidence>
<dbReference type="GO" id="GO:0005634">
    <property type="term" value="C:nucleus"/>
    <property type="evidence" value="ECO:0007669"/>
    <property type="project" value="TreeGrafter"/>
</dbReference>
<evidence type="ECO:0000313" key="3">
    <source>
        <dbReference type="Proteomes" id="UP000539599"/>
    </source>
</evidence>
<feature type="non-terminal residue" evidence="2">
    <location>
        <position position="260"/>
    </location>
</feature>
<name>A0A7L2H3Y9_SAGSE</name>
<dbReference type="SUPFAM" id="SSF54001">
    <property type="entry name" value="Cysteine proteinases"/>
    <property type="match status" value="1"/>
</dbReference>
<dbReference type="GO" id="GO:0016579">
    <property type="term" value="P:protein deubiquitination"/>
    <property type="evidence" value="ECO:0007669"/>
    <property type="project" value="InterPro"/>
</dbReference>
<dbReference type="InterPro" id="IPR050164">
    <property type="entry name" value="Peptidase_C19"/>
</dbReference>
<dbReference type="AlphaFoldDB" id="A0A7L2H3Y9"/>
<organism evidence="2 3">
    <name type="scientific">Sagittarius serpentarius</name>
    <name type="common">Secretary bird</name>
    <dbReference type="NCBI Taxonomy" id="56258"/>
    <lineage>
        <taxon>Eukaryota</taxon>
        <taxon>Metazoa</taxon>
        <taxon>Chordata</taxon>
        <taxon>Craniata</taxon>
        <taxon>Vertebrata</taxon>
        <taxon>Euteleostomi</taxon>
        <taxon>Archelosauria</taxon>
        <taxon>Archosauria</taxon>
        <taxon>Dinosauria</taxon>
        <taxon>Saurischia</taxon>
        <taxon>Theropoda</taxon>
        <taxon>Coelurosauria</taxon>
        <taxon>Aves</taxon>
        <taxon>Neognathae</taxon>
        <taxon>Neoaves</taxon>
        <taxon>Telluraves</taxon>
        <taxon>Accipitrimorphae</taxon>
        <taxon>Accipitriformes</taxon>
        <taxon>Sagittariidae</taxon>
        <taxon>Sagittarius</taxon>
    </lineage>
</organism>
<proteinExistence type="predicted"/>
<dbReference type="InterPro" id="IPR038765">
    <property type="entry name" value="Papain-like_cys_pep_sf"/>
</dbReference>
<dbReference type="GO" id="GO:0004843">
    <property type="term" value="F:cysteine-type deubiquitinase activity"/>
    <property type="evidence" value="ECO:0007669"/>
    <property type="project" value="InterPro"/>
</dbReference>
<reference evidence="2 3" key="1">
    <citation type="submission" date="2019-09" db="EMBL/GenBank/DDBJ databases">
        <title>Bird 10,000 Genomes (B10K) Project - Family phase.</title>
        <authorList>
            <person name="Zhang G."/>
        </authorList>
    </citation>
    <scope>NUCLEOTIDE SEQUENCE [LARGE SCALE GENOMIC DNA]</scope>
    <source>
        <strain evidence="2">B10K-DU-011-38</strain>
        <tissue evidence="2">Muscle</tissue>
    </source>
</reference>
<dbReference type="Gene3D" id="3.90.70.10">
    <property type="entry name" value="Cysteine proteinases"/>
    <property type="match status" value="1"/>
</dbReference>
<dbReference type="GO" id="GO:0005829">
    <property type="term" value="C:cytosol"/>
    <property type="evidence" value="ECO:0007669"/>
    <property type="project" value="TreeGrafter"/>
</dbReference>
<sequence length="260" mass="28107">EGMAPPRRILFPPEEICVDWQQRRSAGAGLNNLGNTCFLKSVLQCLTRTPALANDLLSREHSRSCGRQGFCVMCVTEAHVNEVLRSSAGAVQPGAVISVLTREQFRLGTQEDAPEFLRHAVDAMQRACLSGSSDLDVSSPATTIVHQVFGGFPRSRGTFPRPCEAVSDSDEAFLDVPLDIKVRGVIAVLQTPQGPSSSVSAALQDFARPEQPDGENCFKCSKCDKMAAASKRFTVHRAPKDLRACPERFGGCTGTKIAKM</sequence>
<dbReference type="PROSITE" id="PS50235">
    <property type="entry name" value="USP_3"/>
    <property type="match status" value="1"/>
</dbReference>
<dbReference type="GO" id="GO:0042981">
    <property type="term" value="P:regulation of apoptotic process"/>
    <property type="evidence" value="ECO:0007669"/>
    <property type="project" value="TreeGrafter"/>
</dbReference>
<gene>
    <name evidence="2" type="primary">Usp42</name>
    <name evidence="2" type="ORF">SAGSER_R07794</name>
</gene>
<dbReference type="InterPro" id="IPR001394">
    <property type="entry name" value="Peptidase_C19_UCH"/>
</dbReference>
<dbReference type="EMBL" id="VWYJ01001081">
    <property type="protein sequence ID" value="NXQ93151.1"/>
    <property type="molecule type" value="Genomic_DNA"/>
</dbReference>
<dbReference type="Proteomes" id="UP000539599">
    <property type="component" value="Unassembled WGS sequence"/>
</dbReference>
<keyword evidence="3" id="KW-1185">Reference proteome</keyword>
<accession>A0A7L2H3Y9</accession>
<comment type="caution">
    <text evidence="2">The sequence shown here is derived from an EMBL/GenBank/DDBJ whole genome shotgun (WGS) entry which is preliminary data.</text>
</comment>
<dbReference type="FunFam" id="3.90.70.10:FF:000119">
    <property type="entry name" value="Ubiquitin specific peptidase 36"/>
    <property type="match status" value="1"/>
</dbReference>
<evidence type="ECO:0000259" key="1">
    <source>
        <dbReference type="PROSITE" id="PS50235"/>
    </source>
</evidence>
<dbReference type="PANTHER" id="PTHR24006:SF727">
    <property type="entry name" value="UBIQUITIN CARBOXYL-TERMINAL HYDROLASE 42"/>
    <property type="match status" value="1"/>
</dbReference>
<dbReference type="InterPro" id="IPR028889">
    <property type="entry name" value="USP"/>
</dbReference>
<keyword evidence="2" id="KW-0378">Hydrolase</keyword>
<protein>
    <submittedName>
        <fullName evidence="2">UBP42 hydrolase</fullName>
    </submittedName>
</protein>
<dbReference type="Pfam" id="PF00443">
    <property type="entry name" value="UCH"/>
    <property type="match status" value="1"/>
</dbReference>
<feature type="non-terminal residue" evidence="2">
    <location>
        <position position="1"/>
    </location>
</feature>